<accession>A0ABT7B4N4</accession>
<evidence type="ECO:0000313" key="2">
    <source>
        <dbReference type="Proteomes" id="UP001235849"/>
    </source>
</evidence>
<dbReference type="Proteomes" id="UP001235849">
    <property type="component" value="Unassembled WGS sequence"/>
</dbReference>
<keyword evidence="2" id="KW-1185">Reference proteome</keyword>
<dbReference type="RefSeq" id="WP_283766469.1">
    <property type="nucleotide sequence ID" value="NZ_JAQOSO010000042.1"/>
</dbReference>
<evidence type="ECO:0000313" key="1">
    <source>
        <dbReference type="EMBL" id="MDJ1174132.1"/>
    </source>
</evidence>
<proteinExistence type="predicted"/>
<dbReference type="EMBL" id="JAQOSO010000042">
    <property type="protein sequence ID" value="MDJ1174132.1"/>
    <property type="molecule type" value="Genomic_DNA"/>
</dbReference>
<comment type="caution">
    <text evidence="1">The sequence shown here is derived from an EMBL/GenBank/DDBJ whole genome shotgun (WGS) entry which is preliminary data.</text>
</comment>
<gene>
    <name evidence="1" type="ORF">PMG25_08505</name>
</gene>
<protein>
    <submittedName>
        <fullName evidence="1">Uncharacterized protein</fullName>
    </submittedName>
</protein>
<name>A0ABT7B4N4_9CYAN</name>
<reference evidence="1 2" key="1">
    <citation type="submission" date="2023-01" db="EMBL/GenBank/DDBJ databases">
        <title>Novel diversity within Roseofilum (Cyanobacteria; Desertifilaceae) from marine benthic mats with descriptions of four novel species.</title>
        <authorList>
            <person name="Wang Y."/>
            <person name="Berthold D.E."/>
            <person name="Hu J."/>
            <person name="Lefler F.W."/>
            <person name="Laughinghouse H.D. IV."/>
        </authorList>
    </citation>
    <scope>NUCLEOTIDE SEQUENCE [LARGE SCALE GENOMIC DNA]</scope>
    <source>
        <strain evidence="1 2">BLCC-M114</strain>
    </source>
</reference>
<organism evidence="1 2">
    <name type="scientific">Roseofilum capinflatum BLCC-M114</name>
    <dbReference type="NCBI Taxonomy" id="3022440"/>
    <lineage>
        <taxon>Bacteria</taxon>
        <taxon>Bacillati</taxon>
        <taxon>Cyanobacteriota</taxon>
        <taxon>Cyanophyceae</taxon>
        <taxon>Desertifilales</taxon>
        <taxon>Desertifilaceae</taxon>
        <taxon>Roseofilum</taxon>
        <taxon>Roseofilum capinflatum</taxon>
    </lineage>
</organism>
<sequence>MESLVSIGESDRHLHLCQLRTPSERIIYPFDRLSEQPTAVSNAADITESDLPSSAGEGKRIHLDLETLQGFEVVNHQFQQWGIQFRNAIALQPSNPAYPPKTGTMVLIAGPKSGWMEVLFTRPISAVSCYVTSSRRITLTGFDRHNQAIAYTELPEANLADSNADIAPNALLTLTTETPEIYRINFSAFDGQFSVDEFHIQWD</sequence>